<reference evidence="2 3" key="1">
    <citation type="submission" date="2015-08" db="EMBL/GenBank/DDBJ databases">
        <title>Genome sequencing of Penicillium nordicum.</title>
        <authorList>
            <person name="Nguyen H.D."/>
            <person name="Seifert K.A."/>
        </authorList>
    </citation>
    <scope>NUCLEOTIDE SEQUENCE [LARGE SCALE GENOMIC DNA]</scope>
    <source>
        <strain evidence="2 3">DAOMC 185683</strain>
    </source>
</reference>
<protein>
    <recommendedName>
        <fullName evidence="1">Protein kinase domain-containing protein</fullName>
    </recommendedName>
</protein>
<dbReference type="EMBL" id="LHQQ01000007">
    <property type="protein sequence ID" value="KOS48213.1"/>
    <property type="molecule type" value="Genomic_DNA"/>
</dbReference>
<dbReference type="InterPro" id="IPR011009">
    <property type="entry name" value="Kinase-like_dom_sf"/>
</dbReference>
<feature type="domain" description="Protein kinase" evidence="1">
    <location>
        <begin position="1"/>
        <end position="163"/>
    </location>
</feature>
<organism evidence="2 3">
    <name type="scientific">Penicillium nordicum</name>
    <dbReference type="NCBI Taxonomy" id="229535"/>
    <lineage>
        <taxon>Eukaryota</taxon>
        <taxon>Fungi</taxon>
        <taxon>Dikarya</taxon>
        <taxon>Ascomycota</taxon>
        <taxon>Pezizomycotina</taxon>
        <taxon>Eurotiomycetes</taxon>
        <taxon>Eurotiomycetidae</taxon>
        <taxon>Eurotiales</taxon>
        <taxon>Aspergillaceae</taxon>
        <taxon>Penicillium</taxon>
    </lineage>
</organism>
<name>A0A0M9WKC9_9EURO</name>
<dbReference type="Gene3D" id="1.10.510.10">
    <property type="entry name" value="Transferase(Phosphotransferase) domain 1"/>
    <property type="match status" value="1"/>
</dbReference>
<comment type="caution">
    <text evidence="2">The sequence shown here is derived from an EMBL/GenBank/DDBJ whole genome shotgun (WGS) entry which is preliminary data.</text>
</comment>
<dbReference type="GO" id="GO:0005524">
    <property type="term" value="F:ATP binding"/>
    <property type="evidence" value="ECO:0007669"/>
    <property type="project" value="InterPro"/>
</dbReference>
<gene>
    <name evidence="2" type="ORF">ACN38_g802</name>
</gene>
<dbReference type="Proteomes" id="UP000037696">
    <property type="component" value="Unassembled WGS sequence"/>
</dbReference>
<accession>A0A0M9WKC9</accession>
<dbReference type="STRING" id="229535.A0A0M9WKC9"/>
<dbReference type="PROSITE" id="PS50011">
    <property type="entry name" value="PROTEIN_KINASE_DOM"/>
    <property type="match status" value="1"/>
</dbReference>
<dbReference type="AlphaFoldDB" id="A0A0M9WKC9"/>
<dbReference type="InterPro" id="IPR000719">
    <property type="entry name" value="Prot_kinase_dom"/>
</dbReference>
<evidence type="ECO:0000313" key="3">
    <source>
        <dbReference type="Proteomes" id="UP000037696"/>
    </source>
</evidence>
<sequence>MGILIRDQMVDGSALFRSLTPSRGFKSQNMGIFLVQFGSSPPYCFQFAIGKPIKSTRNSNFLCSHCRKIRCTTGNRLAALGNWHICRALGYEEESHCLPRDYELPNTETSDIFALGSTLYELVTGKAPYSELNETASDDPDYIKAQIRRQQINQVSISTYTSV</sequence>
<proteinExistence type="predicted"/>
<dbReference type="SUPFAM" id="SSF56112">
    <property type="entry name" value="Protein kinase-like (PK-like)"/>
    <property type="match status" value="1"/>
</dbReference>
<dbReference type="OrthoDB" id="4359960at2759"/>
<evidence type="ECO:0000313" key="2">
    <source>
        <dbReference type="EMBL" id="KOS48213.1"/>
    </source>
</evidence>
<evidence type="ECO:0000259" key="1">
    <source>
        <dbReference type="PROSITE" id="PS50011"/>
    </source>
</evidence>
<dbReference type="GO" id="GO:0004672">
    <property type="term" value="F:protein kinase activity"/>
    <property type="evidence" value="ECO:0007669"/>
    <property type="project" value="InterPro"/>
</dbReference>
<keyword evidence="3" id="KW-1185">Reference proteome</keyword>